<dbReference type="Gene3D" id="6.10.30.10">
    <property type="match status" value="1"/>
</dbReference>
<dbReference type="EMBL" id="MVHG01000033">
    <property type="protein sequence ID" value="ORA13864.1"/>
    <property type="molecule type" value="Genomic_DNA"/>
</dbReference>
<reference evidence="3 4" key="1">
    <citation type="submission" date="2016-12" db="EMBL/GenBank/DDBJ databases">
        <title>The new phylogeny of genus Mycobacterium.</title>
        <authorList>
            <person name="Tortoli E."/>
            <person name="Trovato A."/>
            <person name="Cirillo D.M."/>
        </authorList>
    </citation>
    <scope>NUCLEOTIDE SEQUENCE [LARGE SCALE GENOMIC DNA]</scope>
    <source>
        <strain evidence="3 4">DSM 45069</strain>
    </source>
</reference>
<dbReference type="SUPFAM" id="SSF50249">
    <property type="entry name" value="Nucleic acid-binding proteins"/>
    <property type="match status" value="1"/>
</dbReference>
<dbReference type="InterPro" id="IPR022002">
    <property type="entry name" value="ChsH2_Znr"/>
</dbReference>
<dbReference type="Pfam" id="PF12172">
    <property type="entry name" value="zf-ChsH2"/>
    <property type="match status" value="1"/>
</dbReference>
<sequence>MAARLAPAITRDTEFFWNGLRENKLLIQRCGGCGQLRHPPRPMCPHCRSLRWEAIESSGRGTVYSYVMPHEPKFPFFEYPYIVVLVELEEGVRLVSDLTGIDPADVRPGLPVEVYYGTFDGSGSEELVLHQFRPST</sequence>
<dbReference type="Pfam" id="PF01796">
    <property type="entry name" value="OB_ChsH2_C"/>
    <property type="match status" value="1"/>
</dbReference>
<evidence type="ECO:0000313" key="3">
    <source>
        <dbReference type="EMBL" id="ORA13864.1"/>
    </source>
</evidence>
<gene>
    <name evidence="3" type="ORF">BST14_14665</name>
</gene>
<dbReference type="Proteomes" id="UP000192707">
    <property type="component" value="Unassembled WGS sequence"/>
</dbReference>
<organism evidence="3 4">
    <name type="scientific">Mycobacterium arosiense ATCC BAA-1401 = DSM 45069</name>
    <dbReference type="NCBI Taxonomy" id="1265311"/>
    <lineage>
        <taxon>Bacteria</taxon>
        <taxon>Bacillati</taxon>
        <taxon>Actinomycetota</taxon>
        <taxon>Actinomycetes</taxon>
        <taxon>Mycobacteriales</taxon>
        <taxon>Mycobacteriaceae</taxon>
        <taxon>Mycobacterium</taxon>
        <taxon>Mycobacterium avium complex (MAC)</taxon>
    </lineage>
</organism>
<dbReference type="OrthoDB" id="7470921at2"/>
<evidence type="ECO:0000259" key="1">
    <source>
        <dbReference type="Pfam" id="PF01796"/>
    </source>
</evidence>
<dbReference type="PANTHER" id="PTHR34075:SF5">
    <property type="entry name" value="BLR3430 PROTEIN"/>
    <property type="match status" value="1"/>
</dbReference>
<dbReference type="InterPro" id="IPR002878">
    <property type="entry name" value="ChsH2_C"/>
</dbReference>
<evidence type="ECO:0000259" key="2">
    <source>
        <dbReference type="Pfam" id="PF12172"/>
    </source>
</evidence>
<accession>A0A1W9ZF14</accession>
<name>A0A1W9ZF14_MYCAI</name>
<proteinExistence type="predicted"/>
<comment type="caution">
    <text evidence="3">The sequence shown here is derived from an EMBL/GenBank/DDBJ whole genome shotgun (WGS) entry which is preliminary data.</text>
</comment>
<keyword evidence="4" id="KW-1185">Reference proteome</keyword>
<feature type="domain" description="ChsH2 C-terminal OB-fold" evidence="1">
    <location>
        <begin position="56"/>
        <end position="115"/>
    </location>
</feature>
<dbReference type="PANTHER" id="PTHR34075">
    <property type="entry name" value="BLR3430 PROTEIN"/>
    <property type="match status" value="1"/>
</dbReference>
<dbReference type="InterPro" id="IPR052513">
    <property type="entry name" value="Thioester_dehydratase-like"/>
</dbReference>
<dbReference type="InterPro" id="IPR012340">
    <property type="entry name" value="NA-bd_OB-fold"/>
</dbReference>
<dbReference type="AlphaFoldDB" id="A0A1W9ZF14"/>
<protein>
    <submittedName>
        <fullName evidence="3">Nucleic acid-binding protein</fullName>
    </submittedName>
</protein>
<evidence type="ECO:0000313" key="4">
    <source>
        <dbReference type="Proteomes" id="UP000192707"/>
    </source>
</evidence>
<feature type="domain" description="ChsH2 rubredoxin-like zinc ribbon" evidence="2">
    <location>
        <begin position="17"/>
        <end position="53"/>
    </location>
</feature>
<dbReference type="RefSeq" id="WP_083065071.1">
    <property type="nucleotide sequence ID" value="NZ_MVHG01000033.1"/>
</dbReference>